<dbReference type="HOGENOM" id="CLU_1757667_0_0_5"/>
<feature type="signal peptide" evidence="2">
    <location>
        <begin position="1"/>
        <end position="25"/>
    </location>
</feature>
<evidence type="ECO:0000256" key="2">
    <source>
        <dbReference type="SAM" id="SignalP"/>
    </source>
</evidence>
<keyword evidence="2" id="KW-0732">Signal</keyword>
<proteinExistence type="predicted"/>
<feature type="chain" id="PRO_5001934129" evidence="2">
    <location>
        <begin position="26"/>
        <end position="148"/>
    </location>
</feature>
<dbReference type="EMBL" id="CP009571">
    <property type="protein sequence ID" value="AIT05252.1"/>
    <property type="molecule type" value="Genomic_DNA"/>
</dbReference>
<evidence type="ECO:0000256" key="1">
    <source>
        <dbReference type="SAM" id="MobiDB-lite"/>
    </source>
</evidence>
<evidence type="ECO:0000313" key="3">
    <source>
        <dbReference type="EMBL" id="AIT05252.1"/>
    </source>
</evidence>
<gene>
    <name evidence="3" type="ORF">MC45_01090</name>
</gene>
<name>A0A097ECF6_9SPHN</name>
<reference evidence="3 4" key="1">
    <citation type="submission" date="2014-09" db="EMBL/GenBank/DDBJ databases">
        <title>Using Illumina technology Improving SMRT sequencing Genome Assembly by RASTools.</title>
        <authorList>
            <person name="Zhou Y."/>
            <person name="Ma T."/>
            <person name="Liu T."/>
        </authorList>
    </citation>
    <scope>NUCLEOTIDE SEQUENCE [LARGE SCALE GENOMIC DNA]</scope>
    <source>
        <strain evidence="3 4">ATCC 55669</strain>
    </source>
</reference>
<dbReference type="eggNOG" id="ENOG5032F92">
    <property type="taxonomic scope" value="Bacteria"/>
</dbReference>
<evidence type="ECO:0000313" key="4">
    <source>
        <dbReference type="Proteomes" id="UP000033200"/>
    </source>
</evidence>
<dbReference type="KEGG" id="stax:MC45_01090"/>
<dbReference type="Proteomes" id="UP000033200">
    <property type="component" value="Chromosome"/>
</dbReference>
<sequence>MHIRPRSAGALAYGLATAGFLGASAGSTMTVLGHHLFDAIEVSQRWQHRPQAITQSYLQPEFATAMDRSDVEMLVVGMDADGGWTVLGGEGWLLGRFPTRQAAQHYARDQRRQRPAISIASSSGHPPRLEGRLSLASVQRPNGSVGNV</sequence>
<feature type="region of interest" description="Disordered" evidence="1">
    <location>
        <begin position="108"/>
        <end position="128"/>
    </location>
</feature>
<accession>A0A097ECF6</accession>
<organism evidence="3 4">
    <name type="scientific">Sphingomonas taxi</name>
    <dbReference type="NCBI Taxonomy" id="1549858"/>
    <lineage>
        <taxon>Bacteria</taxon>
        <taxon>Pseudomonadati</taxon>
        <taxon>Pseudomonadota</taxon>
        <taxon>Alphaproteobacteria</taxon>
        <taxon>Sphingomonadales</taxon>
        <taxon>Sphingomonadaceae</taxon>
        <taxon>Sphingomonas</taxon>
    </lineage>
</organism>
<dbReference type="AlphaFoldDB" id="A0A097ECF6"/>
<keyword evidence="4" id="KW-1185">Reference proteome</keyword>
<protein>
    <submittedName>
        <fullName evidence="3">Uncharacterized protein</fullName>
    </submittedName>
</protein>